<feature type="region of interest" description="Disordered" evidence="2">
    <location>
        <begin position="1"/>
        <end position="60"/>
    </location>
</feature>
<dbReference type="SUPFAM" id="SSF81606">
    <property type="entry name" value="PP2C-like"/>
    <property type="match status" value="1"/>
</dbReference>
<dbReference type="InterPro" id="IPR036457">
    <property type="entry name" value="PPM-type-like_dom_sf"/>
</dbReference>
<feature type="compositionally biased region" description="Low complexity" evidence="2">
    <location>
        <begin position="23"/>
        <end position="43"/>
    </location>
</feature>
<evidence type="ECO:0000259" key="3">
    <source>
        <dbReference type="PROSITE" id="PS50112"/>
    </source>
</evidence>
<dbReference type="Gene3D" id="3.30.450.40">
    <property type="match status" value="2"/>
</dbReference>
<dbReference type="PROSITE" id="PS50112">
    <property type="entry name" value="PAS"/>
    <property type="match status" value="1"/>
</dbReference>
<accession>A0A4V1CMN5</accession>
<gene>
    <name evidence="5" type="ORF">E5225_08315</name>
</gene>
<evidence type="ECO:0000313" key="6">
    <source>
        <dbReference type="Proteomes" id="UP000296469"/>
    </source>
</evidence>
<dbReference type="Gene3D" id="3.30.450.20">
    <property type="entry name" value="PAS domain"/>
    <property type="match status" value="2"/>
</dbReference>
<dbReference type="PANTHER" id="PTHR43156">
    <property type="entry name" value="STAGE II SPORULATION PROTEIN E-RELATED"/>
    <property type="match status" value="1"/>
</dbReference>
<dbReference type="InterPro" id="IPR013655">
    <property type="entry name" value="PAS_fold_3"/>
</dbReference>
<dbReference type="SMART" id="SM00091">
    <property type="entry name" value="PAS"/>
    <property type="match status" value="2"/>
</dbReference>
<dbReference type="NCBIfam" id="TIGR00229">
    <property type="entry name" value="sensory_box"/>
    <property type="match status" value="1"/>
</dbReference>
<dbReference type="SMART" id="SM00331">
    <property type="entry name" value="PP2C_SIG"/>
    <property type="match status" value="1"/>
</dbReference>
<dbReference type="PROSITE" id="PS50113">
    <property type="entry name" value="PAC"/>
    <property type="match status" value="1"/>
</dbReference>
<dbReference type="AlphaFoldDB" id="A0A4V1CMN5"/>
<keyword evidence="1" id="KW-0378">Hydrolase</keyword>
<feature type="domain" description="PAS" evidence="3">
    <location>
        <begin position="347"/>
        <end position="391"/>
    </location>
</feature>
<evidence type="ECO:0000256" key="1">
    <source>
        <dbReference type="ARBA" id="ARBA00022801"/>
    </source>
</evidence>
<dbReference type="SUPFAM" id="SSF55785">
    <property type="entry name" value="PYP-like sensor domain (PAS domain)"/>
    <property type="match status" value="2"/>
</dbReference>
<dbReference type="InterPro" id="IPR001932">
    <property type="entry name" value="PPM-type_phosphatase-like_dom"/>
</dbReference>
<dbReference type="Pfam" id="PF08447">
    <property type="entry name" value="PAS_3"/>
    <property type="match status" value="1"/>
</dbReference>
<dbReference type="GO" id="GO:0016791">
    <property type="term" value="F:phosphatase activity"/>
    <property type="evidence" value="ECO:0007669"/>
    <property type="project" value="TreeGrafter"/>
</dbReference>
<dbReference type="EMBL" id="CP039291">
    <property type="protein sequence ID" value="QCB93565.1"/>
    <property type="molecule type" value="Genomic_DNA"/>
</dbReference>
<dbReference type="PANTHER" id="PTHR43156:SF2">
    <property type="entry name" value="STAGE II SPORULATION PROTEIN E"/>
    <property type="match status" value="1"/>
</dbReference>
<dbReference type="InterPro" id="IPR035965">
    <property type="entry name" value="PAS-like_dom_sf"/>
</dbReference>
<protein>
    <submittedName>
        <fullName evidence="5">GAF domain-containing protein</fullName>
    </submittedName>
</protein>
<dbReference type="InterPro" id="IPR003018">
    <property type="entry name" value="GAF"/>
</dbReference>
<dbReference type="Pfam" id="PF07228">
    <property type="entry name" value="SpoIIE"/>
    <property type="match status" value="1"/>
</dbReference>
<dbReference type="Pfam" id="PF08448">
    <property type="entry name" value="PAS_4"/>
    <property type="match status" value="1"/>
</dbReference>
<evidence type="ECO:0000259" key="4">
    <source>
        <dbReference type="PROSITE" id="PS50113"/>
    </source>
</evidence>
<evidence type="ECO:0000256" key="2">
    <source>
        <dbReference type="SAM" id="MobiDB-lite"/>
    </source>
</evidence>
<dbReference type="SUPFAM" id="SSF55781">
    <property type="entry name" value="GAF domain-like"/>
    <property type="match status" value="3"/>
</dbReference>
<dbReference type="SMART" id="SM00065">
    <property type="entry name" value="GAF"/>
    <property type="match status" value="2"/>
</dbReference>
<sequence length="939" mass="98928">MQEPVPGARDVSAADRSDDLVEEPTGGAAATPAGRTPRRGGATPRERAAADGGAAARSLTDDVARTAAARRLLRAEASGGGTLQALVELAGQLLGTPSAELSLLTDERVVVGGVDPLPGPVGTRTSLVDSLCARVGAAGERVVVDDAAGDPRLAGSAAVAGGRLGAYLGVPLRGDDRRVVGAMCVHQPHARRWTPQDVATLEHLAAAAAAQLEVHALDREYARVDRLALLDAAAQAAGLGTFQWDLATGALHWDASLLEVFAYDADSFGGTIDAFRARVHREDRAHVTAALDAAIATCGVYEAEFRVVRPDGSTRWLSARGRALAGAAGTAEQVIGVATDTTALRTGEERVGRVLEDMTVGYYWLDPDWRIGYVNAEAERILGRTREHLLGGVLWDLFPAAVGTEFEEGYRTVARTGAPAVFDAYYPAPLDGWYEVRAVPEHGGVAAYFTDVTARRHALDAAQEARERSELLAAVAAGLVEILDPVEALRGVLPHLVPAVADFAVASLLDEGHAGWQQRLHDVAALHADPAMQPVLEEYRAVRVPALTRSSMVAQVLAGGAQALRTGLPSPGDLVEDGPAHELLTALAPDAMVVMPLRGRGRTRGLLTLGRSVGRGAFTDADLTALRDVMAQIGLALDNAHLHAARRDLAEELQRSLLTELPEPDHLHLVARYVPAATGAQIGGDWYDAFVVRDGSTCLVIGDVTGHDLRAAVAMAQVRNVLRGGAHAVVKPPAHILASLDWAIHDLAVGALSTGILAKVEQPADLAEQGFRLLRWSNAGHLPPLLLHPEGHAELLARPADMLLGLRPHNDRHDHTVVVRPGSTVLLYTDGLVERRGEPLTVGLERLRTAAEALADLPLEELCDRLIADLASGSDDDVALLAVRAHPEDEPRPAEAGPSRTPADLAADASPFLPDAPVPAVDPVDPVDPQRGGPTPAGR</sequence>
<feature type="domain" description="PAC" evidence="4">
    <location>
        <begin position="301"/>
        <end position="353"/>
    </location>
</feature>
<name>A0A4V1CMN5_9CELL</name>
<dbReference type="Proteomes" id="UP000296469">
    <property type="component" value="Chromosome"/>
</dbReference>
<evidence type="ECO:0000313" key="5">
    <source>
        <dbReference type="EMBL" id="QCB93565.1"/>
    </source>
</evidence>
<organism evidence="5 6">
    <name type="scientific">Cellulomonas shaoxiangyii</name>
    <dbReference type="NCBI Taxonomy" id="2566013"/>
    <lineage>
        <taxon>Bacteria</taxon>
        <taxon>Bacillati</taxon>
        <taxon>Actinomycetota</taxon>
        <taxon>Actinomycetes</taxon>
        <taxon>Micrococcales</taxon>
        <taxon>Cellulomonadaceae</taxon>
        <taxon>Cellulomonas</taxon>
    </lineage>
</organism>
<proteinExistence type="predicted"/>
<dbReference type="CDD" id="cd00130">
    <property type="entry name" value="PAS"/>
    <property type="match status" value="2"/>
</dbReference>
<keyword evidence="6" id="KW-1185">Reference proteome</keyword>
<dbReference type="InterPro" id="IPR013656">
    <property type="entry name" value="PAS_4"/>
</dbReference>
<dbReference type="Pfam" id="PF01590">
    <property type="entry name" value="GAF"/>
    <property type="match status" value="1"/>
</dbReference>
<dbReference type="InterPro" id="IPR000700">
    <property type="entry name" value="PAS-assoc_C"/>
</dbReference>
<dbReference type="Pfam" id="PF13492">
    <property type="entry name" value="GAF_3"/>
    <property type="match status" value="1"/>
</dbReference>
<reference evidence="5 6" key="1">
    <citation type="submission" date="2019-04" db="EMBL/GenBank/DDBJ databases">
        <title>Isolation and identification of Cellulomonas shaoxiangyii sp. Nov. isolated from feces of the Tibetan antelopes (Pantholops hodgsonii) in the Qinghai-Tibet plateau of China.</title>
        <authorList>
            <person name="Tian Z."/>
        </authorList>
    </citation>
    <scope>NUCLEOTIDE SEQUENCE [LARGE SCALE GENOMIC DNA]</scope>
    <source>
        <strain evidence="5 6">Z28</strain>
    </source>
</reference>
<dbReference type="InterPro" id="IPR000014">
    <property type="entry name" value="PAS"/>
</dbReference>
<dbReference type="SMART" id="SM00086">
    <property type="entry name" value="PAC"/>
    <property type="match status" value="1"/>
</dbReference>
<dbReference type="OrthoDB" id="319881at2"/>
<dbReference type="RefSeq" id="WP_135971836.1">
    <property type="nucleotide sequence ID" value="NZ_CP039291.1"/>
</dbReference>
<dbReference type="KEGG" id="celz:E5225_08315"/>
<feature type="region of interest" description="Disordered" evidence="2">
    <location>
        <begin position="886"/>
        <end position="939"/>
    </location>
</feature>
<dbReference type="Gene3D" id="2.10.70.100">
    <property type="match status" value="1"/>
</dbReference>
<dbReference type="InterPro" id="IPR052016">
    <property type="entry name" value="Bact_Sigma-Reg"/>
</dbReference>
<feature type="compositionally biased region" description="Low complexity" evidence="2">
    <location>
        <begin position="918"/>
        <end position="929"/>
    </location>
</feature>
<dbReference type="InterPro" id="IPR029016">
    <property type="entry name" value="GAF-like_dom_sf"/>
</dbReference>
<dbReference type="Gene3D" id="3.60.40.10">
    <property type="entry name" value="PPM-type phosphatase domain"/>
    <property type="match status" value="1"/>
</dbReference>
<dbReference type="InterPro" id="IPR001610">
    <property type="entry name" value="PAC"/>
</dbReference>